<keyword evidence="3" id="KW-1185">Reference proteome</keyword>
<accession>A0A453HCQ0</accession>
<evidence type="ECO:0000313" key="3">
    <source>
        <dbReference type="Proteomes" id="UP000015105"/>
    </source>
</evidence>
<feature type="transmembrane region" description="Helical" evidence="1">
    <location>
        <begin position="54"/>
        <end position="73"/>
    </location>
</feature>
<proteinExistence type="predicted"/>
<dbReference type="Proteomes" id="UP000015105">
    <property type="component" value="Chromosome 4D"/>
</dbReference>
<name>A0A453HCQ0_AEGTS</name>
<feature type="transmembrane region" description="Helical" evidence="1">
    <location>
        <begin position="12"/>
        <end position="34"/>
    </location>
</feature>
<sequence length="109" mass="12780">MVQFRSILHTVFDYSAGFFVFIMFFFFFSLGWAGSRSECSKFLSFLYKKNWFDHLVNCVCIMCGELSYCILWTELNVAEMPLLIMPVYVFCVGRSVYVQGRLTYTNGYS</sequence>
<organism evidence="2 3">
    <name type="scientific">Aegilops tauschii subsp. strangulata</name>
    <name type="common">Goatgrass</name>
    <dbReference type="NCBI Taxonomy" id="200361"/>
    <lineage>
        <taxon>Eukaryota</taxon>
        <taxon>Viridiplantae</taxon>
        <taxon>Streptophyta</taxon>
        <taxon>Embryophyta</taxon>
        <taxon>Tracheophyta</taxon>
        <taxon>Spermatophyta</taxon>
        <taxon>Magnoliopsida</taxon>
        <taxon>Liliopsida</taxon>
        <taxon>Poales</taxon>
        <taxon>Poaceae</taxon>
        <taxon>BOP clade</taxon>
        <taxon>Pooideae</taxon>
        <taxon>Triticodae</taxon>
        <taxon>Triticeae</taxon>
        <taxon>Triticinae</taxon>
        <taxon>Aegilops</taxon>
    </lineage>
</organism>
<keyword evidence="1" id="KW-0812">Transmembrane</keyword>
<keyword evidence="1" id="KW-1133">Transmembrane helix</keyword>
<dbReference type="Gramene" id="AET4Gv20143900.1">
    <property type="protein sequence ID" value="AET4Gv20143900.1"/>
    <property type="gene ID" value="AET4Gv20143900"/>
</dbReference>
<protein>
    <submittedName>
        <fullName evidence="2">Uncharacterized protein</fullName>
    </submittedName>
</protein>
<evidence type="ECO:0000256" key="1">
    <source>
        <dbReference type="SAM" id="Phobius"/>
    </source>
</evidence>
<feature type="transmembrane region" description="Helical" evidence="1">
    <location>
        <begin position="80"/>
        <end position="97"/>
    </location>
</feature>
<reference evidence="2" key="4">
    <citation type="submission" date="2019-03" db="UniProtKB">
        <authorList>
            <consortium name="EnsemblPlants"/>
        </authorList>
    </citation>
    <scope>IDENTIFICATION</scope>
</reference>
<dbReference type="EnsemblPlants" id="AET4Gv20143900.1">
    <property type="protein sequence ID" value="AET4Gv20143900.1"/>
    <property type="gene ID" value="AET4Gv20143900"/>
</dbReference>
<reference evidence="3" key="2">
    <citation type="journal article" date="2017" name="Nat. Plants">
        <title>The Aegilops tauschii genome reveals multiple impacts of transposons.</title>
        <authorList>
            <person name="Zhao G."/>
            <person name="Zou C."/>
            <person name="Li K."/>
            <person name="Wang K."/>
            <person name="Li T."/>
            <person name="Gao L."/>
            <person name="Zhang X."/>
            <person name="Wang H."/>
            <person name="Yang Z."/>
            <person name="Liu X."/>
            <person name="Jiang W."/>
            <person name="Mao L."/>
            <person name="Kong X."/>
            <person name="Jiao Y."/>
            <person name="Jia J."/>
        </authorList>
    </citation>
    <scope>NUCLEOTIDE SEQUENCE [LARGE SCALE GENOMIC DNA]</scope>
    <source>
        <strain evidence="3">cv. AL8/78</strain>
    </source>
</reference>
<reference evidence="2" key="5">
    <citation type="journal article" date="2021" name="G3 (Bethesda)">
        <title>Aegilops tauschii genome assembly Aet v5.0 features greater sequence contiguity and improved annotation.</title>
        <authorList>
            <person name="Wang L."/>
            <person name="Zhu T."/>
            <person name="Rodriguez J.C."/>
            <person name="Deal K.R."/>
            <person name="Dubcovsky J."/>
            <person name="McGuire P.E."/>
            <person name="Lux T."/>
            <person name="Spannagl M."/>
            <person name="Mayer K.F.X."/>
            <person name="Baldrich P."/>
            <person name="Meyers B.C."/>
            <person name="Huo N."/>
            <person name="Gu Y.Q."/>
            <person name="Zhou H."/>
            <person name="Devos K.M."/>
            <person name="Bennetzen J.L."/>
            <person name="Unver T."/>
            <person name="Budak H."/>
            <person name="Gulick P.J."/>
            <person name="Galiba G."/>
            <person name="Kalapos B."/>
            <person name="Nelson D.R."/>
            <person name="Li P."/>
            <person name="You F.M."/>
            <person name="Luo M.C."/>
            <person name="Dvorak J."/>
        </authorList>
    </citation>
    <scope>NUCLEOTIDE SEQUENCE [LARGE SCALE GENOMIC DNA]</scope>
    <source>
        <strain evidence="2">cv. AL8/78</strain>
    </source>
</reference>
<reference evidence="2" key="3">
    <citation type="journal article" date="2017" name="Nature">
        <title>Genome sequence of the progenitor of the wheat D genome Aegilops tauschii.</title>
        <authorList>
            <person name="Luo M.C."/>
            <person name="Gu Y.Q."/>
            <person name="Puiu D."/>
            <person name="Wang H."/>
            <person name="Twardziok S.O."/>
            <person name="Deal K.R."/>
            <person name="Huo N."/>
            <person name="Zhu T."/>
            <person name="Wang L."/>
            <person name="Wang Y."/>
            <person name="McGuire P.E."/>
            <person name="Liu S."/>
            <person name="Long H."/>
            <person name="Ramasamy R.K."/>
            <person name="Rodriguez J.C."/>
            <person name="Van S.L."/>
            <person name="Yuan L."/>
            <person name="Wang Z."/>
            <person name="Xia Z."/>
            <person name="Xiao L."/>
            <person name="Anderson O.D."/>
            <person name="Ouyang S."/>
            <person name="Liang Y."/>
            <person name="Zimin A.V."/>
            <person name="Pertea G."/>
            <person name="Qi P."/>
            <person name="Bennetzen J.L."/>
            <person name="Dai X."/>
            <person name="Dawson M.W."/>
            <person name="Muller H.G."/>
            <person name="Kugler K."/>
            <person name="Rivarola-Duarte L."/>
            <person name="Spannagl M."/>
            <person name="Mayer K.F.X."/>
            <person name="Lu F.H."/>
            <person name="Bevan M.W."/>
            <person name="Leroy P."/>
            <person name="Li P."/>
            <person name="You F.M."/>
            <person name="Sun Q."/>
            <person name="Liu Z."/>
            <person name="Lyons E."/>
            <person name="Wicker T."/>
            <person name="Salzberg S.L."/>
            <person name="Devos K.M."/>
            <person name="Dvorak J."/>
        </authorList>
    </citation>
    <scope>NUCLEOTIDE SEQUENCE [LARGE SCALE GENOMIC DNA]</scope>
    <source>
        <strain evidence="2">cv. AL8/78</strain>
    </source>
</reference>
<dbReference type="AlphaFoldDB" id="A0A453HCQ0"/>
<reference evidence="3" key="1">
    <citation type="journal article" date="2014" name="Science">
        <title>Ancient hybridizations among the ancestral genomes of bread wheat.</title>
        <authorList>
            <consortium name="International Wheat Genome Sequencing Consortium,"/>
            <person name="Marcussen T."/>
            <person name="Sandve S.R."/>
            <person name="Heier L."/>
            <person name="Spannagl M."/>
            <person name="Pfeifer M."/>
            <person name="Jakobsen K.S."/>
            <person name="Wulff B.B."/>
            <person name="Steuernagel B."/>
            <person name="Mayer K.F."/>
            <person name="Olsen O.A."/>
        </authorList>
    </citation>
    <scope>NUCLEOTIDE SEQUENCE [LARGE SCALE GENOMIC DNA]</scope>
    <source>
        <strain evidence="3">cv. AL8/78</strain>
    </source>
</reference>
<evidence type="ECO:0000313" key="2">
    <source>
        <dbReference type="EnsemblPlants" id="AET4Gv20143900.1"/>
    </source>
</evidence>
<keyword evidence="1" id="KW-0472">Membrane</keyword>